<feature type="compositionally biased region" description="Basic and acidic residues" evidence="8">
    <location>
        <begin position="21"/>
        <end position="32"/>
    </location>
</feature>
<dbReference type="GO" id="GO:0051301">
    <property type="term" value="P:cell division"/>
    <property type="evidence" value="ECO:0007669"/>
    <property type="project" value="UniProtKB-UniRule"/>
</dbReference>
<keyword evidence="6 7" id="KW-0131">Cell cycle</keyword>
<dbReference type="EMBL" id="LT629734">
    <property type="protein sequence ID" value="SDS08148.1"/>
    <property type="molecule type" value="Genomic_DNA"/>
</dbReference>
<name>A0A1H1PA28_9MICO</name>
<comment type="subcellular location">
    <subcellularLocation>
        <location evidence="7">Cell membrane</location>
        <topology evidence="7">Multi-pass membrane protein</topology>
    </subcellularLocation>
</comment>
<feature type="transmembrane region" description="Helical" evidence="7">
    <location>
        <begin position="35"/>
        <end position="57"/>
    </location>
</feature>
<reference evidence="10" key="1">
    <citation type="submission" date="2016-10" db="EMBL/GenBank/DDBJ databases">
        <authorList>
            <person name="Varghese N."/>
            <person name="Submissions S."/>
        </authorList>
    </citation>
    <scope>NUCLEOTIDE SEQUENCE [LARGE SCALE GENOMIC DNA]</scope>
    <source>
        <strain evidence="10">DSM 22965</strain>
    </source>
</reference>
<evidence type="ECO:0000313" key="9">
    <source>
        <dbReference type="EMBL" id="SDS08148.1"/>
    </source>
</evidence>
<evidence type="ECO:0000256" key="4">
    <source>
        <dbReference type="ARBA" id="ARBA00022989"/>
    </source>
</evidence>
<keyword evidence="2 7" id="KW-0132">Cell division</keyword>
<evidence type="ECO:0000256" key="8">
    <source>
        <dbReference type="SAM" id="MobiDB-lite"/>
    </source>
</evidence>
<protein>
    <recommendedName>
        <fullName evidence="7">Cell division protein CrgA</fullName>
    </recommendedName>
</protein>
<feature type="region of interest" description="Disordered" evidence="8">
    <location>
        <begin position="1"/>
        <end position="33"/>
    </location>
</feature>
<dbReference type="InterPro" id="IPR009619">
    <property type="entry name" value="CrgA"/>
</dbReference>
<dbReference type="AlphaFoldDB" id="A0A1H1PA28"/>
<keyword evidence="4 7" id="KW-1133">Transmembrane helix</keyword>
<keyword evidence="3 7" id="KW-0812">Transmembrane</keyword>
<comment type="function">
    <text evidence="7">Involved in cell division.</text>
</comment>
<accession>A0A1H1PA28</accession>
<evidence type="ECO:0000256" key="2">
    <source>
        <dbReference type="ARBA" id="ARBA00022618"/>
    </source>
</evidence>
<organism evidence="9 10">
    <name type="scientific">Agrococcus carbonis</name>
    <dbReference type="NCBI Taxonomy" id="684552"/>
    <lineage>
        <taxon>Bacteria</taxon>
        <taxon>Bacillati</taxon>
        <taxon>Actinomycetota</taxon>
        <taxon>Actinomycetes</taxon>
        <taxon>Micrococcales</taxon>
        <taxon>Microbacteriaceae</taxon>
        <taxon>Agrococcus</taxon>
    </lineage>
</organism>
<dbReference type="RefSeq" id="WP_092666429.1">
    <property type="nucleotide sequence ID" value="NZ_LT629734.1"/>
</dbReference>
<feature type="transmembrane region" description="Helical" evidence="7">
    <location>
        <begin position="69"/>
        <end position="87"/>
    </location>
</feature>
<dbReference type="HAMAP" id="MF_00631">
    <property type="entry name" value="CrgA"/>
    <property type="match status" value="1"/>
</dbReference>
<evidence type="ECO:0000256" key="1">
    <source>
        <dbReference type="ARBA" id="ARBA00022475"/>
    </source>
</evidence>
<dbReference type="OrthoDB" id="5189646at2"/>
<dbReference type="STRING" id="684552.SAMN04489719_1496"/>
<dbReference type="Proteomes" id="UP000199649">
    <property type="component" value="Chromosome I"/>
</dbReference>
<dbReference type="Pfam" id="PF06781">
    <property type="entry name" value="CrgA"/>
    <property type="match status" value="1"/>
</dbReference>
<keyword evidence="10" id="KW-1185">Reference proteome</keyword>
<comment type="similarity">
    <text evidence="7">Belongs to the CrgA family.</text>
</comment>
<gene>
    <name evidence="7" type="primary">crgA</name>
    <name evidence="9" type="ORF">SAMN04489719_1496</name>
</gene>
<keyword evidence="1 7" id="KW-1003">Cell membrane</keyword>
<sequence length="90" mass="10140">MSPSEKSVDKASAASKKAAAKGRERNPHDEQRNPAWFKPVMFGFMIVGFLWVIVYYISNTTLPVPALGSWNIVIGFAVMFIGFIMTTRWK</sequence>
<evidence type="ECO:0000313" key="10">
    <source>
        <dbReference type="Proteomes" id="UP000199649"/>
    </source>
</evidence>
<evidence type="ECO:0000256" key="5">
    <source>
        <dbReference type="ARBA" id="ARBA00023136"/>
    </source>
</evidence>
<evidence type="ECO:0000256" key="7">
    <source>
        <dbReference type="HAMAP-Rule" id="MF_00631"/>
    </source>
</evidence>
<dbReference type="GO" id="GO:0005886">
    <property type="term" value="C:plasma membrane"/>
    <property type="evidence" value="ECO:0007669"/>
    <property type="project" value="UniProtKB-SubCell"/>
</dbReference>
<evidence type="ECO:0000256" key="6">
    <source>
        <dbReference type="ARBA" id="ARBA00023306"/>
    </source>
</evidence>
<proteinExistence type="inferred from homology"/>
<evidence type="ECO:0000256" key="3">
    <source>
        <dbReference type="ARBA" id="ARBA00022692"/>
    </source>
</evidence>
<keyword evidence="5 7" id="KW-0472">Membrane</keyword>